<reference evidence="1 2" key="1">
    <citation type="journal article" date="2015" name="Nature">
        <title>rRNA introns, odd ribosomes, and small enigmatic genomes across a large radiation of phyla.</title>
        <authorList>
            <person name="Brown C.T."/>
            <person name="Hug L.A."/>
            <person name="Thomas B.C."/>
            <person name="Sharon I."/>
            <person name="Castelle C.J."/>
            <person name="Singh A."/>
            <person name="Wilkins M.J."/>
            <person name="Williams K.H."/>
            <person name="Banfield J.F."/>
        </authorList>
    </citation>
    <scope>NUCLEOTIDE SEQUENCE [LARGE SCALE GENOMIC DNA]</scope>
</reference>
<organism evidence="1 2">
    <name type="scientific">Candidatus Uhrbacteria bacterium GW2011_GWF2_41_16</name>
    <dbReference type="NCBI Taxonomy" id="1618997"/>
    <lineage>
        <taxon>Bacteria</taxon>
        <taxon>Candidatus Uhriibacteriota</taxon>
    </lineage>
</organism>
<protein>
    <submittedName>
        <fullName evidence="1">Uncharacterized protein</fullName>
    </submittedName>
</protein>
<name>A0A0G0XN90_9BACT</name>
<dbReference type="Proteomes" id="UP000034746">
    <property type="component" value="Unassembled WGS sequence"/>
</dbReference>
<comment type="caution">
    <text evidence="1">The sequence shown here is derived from an EMBL/GenBank/DDBJ whole genome shotgun (WGS) entry which is preliminary data.</text>
</comment>
<gene>
    <name evidence="1" type="ORF">UU48_C0004G0063</name>
</gene>
<dbReference type="AlphaFoldDB" id="A0A0G0XN90"/>
<dbReference type="EMBL" id="LCAU01000004">
    <property type="protein sequence ID" value="KKR98270.1"/>
    <property type="molecule type" value="Genomic_DNA"/>
</dbReference>
<evidence type="ECO:0000313" key="2">
    <source>
        <dbReference type="Proteomes" id="UP000034746"/>
    </source>
</evidence>
<proteinExistence type="predicted"/>
<sequence>MKLVQFIELTHLFFGKSLDMSAIELAATASQDDYNDDVRAVLIECGWVVKTNEQPNLLVLSNETGMVHAFVNASHIISFKRNEWFGGFMLTTPYPKDPEREYEEIKKRLSIFNDDKEIARYKRIMPGLLAADISVNVMKVTTWIPSGIDRHSQDFALWTKIFESLFDELDFSESYGPGEQMFNCMYDKFWQWTKKTESEIRAMLEQIGTTSVNEEEVVRRVREELEYPFDNIRVIDGFSFLDQKKPFFVEITSPLGRFARINVNGW</sequence>
<accession>A0A0G0XN90</accession>
<evidence type="ECO:0000313" key="1">
    <source>
        <dbReference type="EMBL" id="KKR98270.1"/>
    </source>
</evidence>